<dbReference type="EMBL" id="JAEACQ010000242">
    <property type="protein sequence ID" value="MBL7630045.1"/>
    <property type="molecule type" value="Genomic_DNA"/>
</dbReference>
<sequence>MSERDIRAIGSLVYSYPRLIDDGDFDAVADLFQHARVIAGDGTVFQGREVLRELWASGVRLHEDGTPRTQHVVTNLDITHAEGADTATASSYVTVLQACPGLPLQVIAASRHDDVFERVDGAWRFAERRDRQRLVGDLSHHFAPPPASA</sequence>
<gene>
    <name evidence="2" type="ORF">I7412_23320</name>
</gene>
<dbReference type="Gene3D" id="3.10.450.50">
    <property type="match status" value="1"/>
</dbReference>
<dbReference type="AlphaFoldDB" id="A0A937US96"/>
<protein>
    <submittedName>
        <fullName evidence="2">Nuclear transport factor 2 family protein</fullName>
    </submittedName>
</protein>
<keyword evidence="3" id="KW-1185">Reference proteome</keyword>
<proteinExistence type="predicted"/>
<dbReference type="CDD" id="cd00531">
    <property type="entry name" value="NTF2_like"/>
    <property type="match status" value="1"/>
</dbReference>
<reference evidence="2" key="1">
    <citation type="submission" date="2020-12" db="EMBL/GenBank/DDBJ databases">
        <title>Genomic characterization of non-nitrogen-fixing Frankia strains.</title>
        <authorList>
            <person name="Carlos-Shanley C."/>
            <person name="Guerra T."/>
            <person name="Hahn D."/>
        </authorList>
    </citation>
    <scope>NUCLEOTIDE SEQUENCE</scope>
    <source>
        <strain evidence="2">CN6</strain>
    </source>
</reference>
<dbReference type="InterPro" id="IPR032710">
    <property type="entry name" value="NTF2-like_dom_sf"/>
</dbReference>
<name>A0A937US96_9ACTN</name>
<organism evidence="2 3">
    <name type="scientific">Frankia nepalensis</name>
    <dbReference type="NCBI Taxonomy" id="1836974"/>
    <lineage>
        <taxon>Bacteria</taxon>
        <taxon>Bacillati</taxon>
        <taxon>Actinomycetota</taxon>
        <taxon>Actinomycetes</taxon>
        <taxon>Frankiales</taxon>
        <taxon>Frankiaceae</taxon>
        <taxon>Frankia</taxon>
    </lineage>
</organism>
<dbReference type="InterPro" id="IPR037401">
    <property type="entry name" value="SnoaL-like"/>
</dbReference>
<feature type="domain" description="SnoaL-like" evidence="1">
    <location>
        <begin position="4"/>
        <end position="129"/>
    </location>
</feature>
<dbReference type="Proteomes" id="UP000604475">
    <property type="component" value="Unassembled WGS sequence"/>
</dbReference>
<comment type="caution">
    <text evidence="2">The sequence shown here is derived from an EMBL/GenBank/DDBJ whole genome shotgun (WGS) entry which is preliminary data.</text>
</comment>
<dbReference type="Pfam" id="PF13577">
    <property type="entry name" value="SnoaL_4"/>
    <property type="match status" value="1"/>
</dbReference>
<dbReference type="SUPFAM" id="SSF54427">
    <property type="entry name" value="NTF2-like"/>
    <property type="match status" value="1"/>
</dbReference>
<accession>A0A937US96</accession>
<evidence type="ECO:0000313" key="3">
    <source>
        <dbReference type="Proteomes" id="UP000604475"/>
    </source>
</evidence>
<dbReference type="RefSeq" id="WP_202999413.1">
    <property type="nucleotide sequence ID" value="NZ_JADWYU010000085.1"/>
</dbReference>
<evidence type="ECO:0000259" key="1">
    <source>
        <dbReference type="Pfam" id="PF13577"/>
    </source>
</evidence>
<evidence type="ECO:0000313" key="2">
    <source>
        <dbReference type="EMBL" id="MBL7630045.1"/>
    </source>
</evidence>